<comment type="caution">
    <text evidence="1">The sequence shown here is derived from an EMBL/GenBank/DDBJ whole genome shotgun (WGS) entry which is preliminary data.</text>
</comment>
<name>A0A4V5SIA7_9BACI</name>
<dbReference type="EMBL" id="SZOM01000068">
    <property type="protein sequence ID" value="TKH17161.1"/>
    <property type="molecule type" value="Genomic_DNA"/>
</dbReference>
<evidence type="ECO:0000313" key="4">
    <source>
        <dbReference type="Proteomes" id="UP000306037"/>
    </source>
</evidence>
<sequence length="90" mass="10970">MMKIEEGFLKRFLKKEFFIELDEKLTHPSAQDTCEAIEKYVAESREKIDFVSKVQPVTFYLEGTLYHVKIRMARRGYYLFCREVYDWEEK</sequence>
<dbReference type="InterPro" id="IPR025467">
    <property type="entry name" value="DUF4318"/>
</dbReference>
<reference evidence="3 4" key="1">
    <citation type="journal article" date="2019" name="Environ. Microbiol.">
        <title>An active ?-lactamase is a part of an orchestrated cell wall stress resistance network of Bacillus subtilis and related rhizosphere species.</title>
        <authorList>
            <person name="Bucher T."/>
            <person name="Keren-Paz A."/>
            <person name="Hausser J."/>
            <person name="Olender T."/>
            <person name="Cytryn E."/>
            <person name="Kolodkin-Gal I."/>
        </authorList>
    </citation>
    <scope>NUCLEOTIDE SEQUENCE [LARGE SCALE GENOMIC DNA]</scope>
    <source>
        <strain evidence="2 3">I5</strain>
        <strain evidence="1 4">I71</strain>
    </source>
</reference>
<evidence type="ECO:0000313" key="3">
    <source>
        <dbReference type="Proteomes" id="UP000305222"/>
    </source>
</evidence>
<evidence type="ECO:0000313" key="2">
    <source>
        <dbReference type="EMBL" id="TKI91278.1"/>
    </source>
</evidence>
<proteinExistence type="predicted"/>
<dbReference type="RefSeq" id="WP_137051676.1">
    <property type="nucleotide sequence ID" value="NZ_SZOM01000068.1"/>
</dbReference>
<organism evidence="1 4">
    <name type="scientific">Bacillus wiedmannii</name>
    <dbReference type="NCBI Taxonomy" id="1890302"/>
    <lineage>
        <taxon>Bacteria</taxon>
        <taxon>Bacillati</taxon>
        <taxon>Bacillota</taxon>
        <taxon>Bacilli</taxon>
        <taxon>Bacillales</taxon>
        <taxon>Bacillaceae</taxon>
        <taxon>Bacillus</taxon>
        <taxon>Bacillus cereus group</taxon>
    </lineage>
</organism>
<evidence type="ECO:0000313" key="1">
    <source>
        <dbReference type="EMBL" id="TKH17161.1"/>
    </source>
</evidence>
<gene>
    <name evidence="1" type="ORF">FC694_10015</name>
    <name evidence="2" type="ORF">FC699_22355</name>
</gene>
<dbReference type="AlphaFoldDB" id="A0A4V5SIA7"/>
<accession>A0A4V5SIA7</accession>
<dbReference type="EMBL" id="SZON01001392">
    <property type="protein sequence ID" value="TKI91278.1"/>
    <property type="molecule type" value="Genomic_DNA"/>
</dbReference>
<dbReference type="Proteomes" id="UP000305222">
    <property type="component" value="Unassembled WGS sequence"/>
</dbReference>
<dbReference type="Pfam" id="PF14201">
    <property type="entry name" value="DUF4318"/>
    <property type="match status" value="1"/>
</dbReference>
<dbReference type="Proteomes" id="UP000306037">
    <property type="component" value="Unassembled WGS sequence"/>
</dbReference>
<protein>
    <submittedName>
        <fullName evidence="1">DUF4318 domain-containing protein</fullName>
    </submittedName>
</protein>